<keyword evidence="2" id="KW-1185">Reference proteome</keyword>
<proteinExistence type="predicted"/>
<reference evidence="1" key="2">
    <citation type="submission" date="2025-09" db="UniProtKB">
        <authorList>
            <consortium name="EnsemblPlants"/>
        </authorList>
    </citation>
    <scope>IDENTIFICATION</scope>
</reference>
<name>A0ACD5UYN3_AVESA</name>
<evidence type="ECO:0000313" key="2">
    <source>
        <dbReference type="Proteomes" id="UP001732700"/>
    </source>
</evidence>
<dbReference type="EnsemblPlants" id="AVESA.00010b.r2.2DG0349340.1">
    <property type="protein sequence ID" value="AVESA.00010b.r2.2DG0349340.1.CDS"/>
    <property type="gene ID" value="AVESA.00010b.r2.2DG0349340"/>
</dbReference>
<reference evidence="1" key="1">
    <citation type="submission" date="2021-05" db="EMBL/GenBank/DDBJ databases">
        <authorList>
            <person name="Scholz U."/>
            <person name="Mascher M."/>
            <person name="Fiebig A."/>
        </authorList>
    </citation>
    <scope>NUCLEOTIDE SEQUENCE [LARGE SCALE GENOMIC DNA]</scope>
</reference>
<protein>
    <submittedName>
        <fullName evidence="1">Uncharacterized protein</fullName>
    </submittedName>
</protein>
<organism evidence="1 2">
    <name type="scientific">Avena sativa</name>
    <name type="common">Oat</name>
    <dbReference type="NCBI Taxonomy" id="4498"/>
    <lineage>
        <taxon>Eukaryota</taxon>
        <taxon>Viridiplantae</taxon>
        <taxon>Streptophyta</taxon>
        <taxon>Embryophyta</taxon>
        <taxon>Tracheophyta</taxon>
        <taxon>Spermatophyta</taxon>
        <taxon>Magnoliopsida</taxon>
        <taxon>Liliopsida</taxon>
        <taxon>Poales</taxon>
        <taxon>Poaceae</taxon>
        <taxon>BOP clade</taxon>
        <taxon>Pooideae</taxon>
        <taxon>Poodae</taxon>
        <taxon>Poeae</taxon>
        <taxon>Poeae Chloroplast Group 1 (Aveneae type)</taxon>
        <taxon>Aveninae</taxon>
        <taxon>Avena</taxon>
    </lineage>
</organism>
<evidence type="ECO:0000313" key="1">
    <source>
        <dbReference type="EnsemblPlants" id="AVESA.00010b.r2.2DG0349340.1.CDS"/>
    </source>
</evidence>
<dbReference type="Proteomes" id="UP001732700">
    <property type="component" value="Chromosome 2D"/>
</dbReference>
<sequence>MHDETEPARAQTSVYNKLHWNKATSQSTSFLRRASTMRLSSVLSYLALSAFVLAGSATADGNRPAYDNPAEGLNPSYYAQSCPGMEGIVQRFVKEAFDADYTIAAGLIRLFFHDFAVGGCDASILIDAPGSEREAASSKTLRGFYLIEAIKAELEKHCPRKVSCADILTTATRDASWAIGVGYWPLKFGRKDGLNSSKEAAERYVPMGRESVTDLIAFFESNGLNVRDLVVLSGAHTIGKATCAAVKPRLCNAKPDTLDRKYGDFLRRKCRHRGYFAEYERVELDGETPTTFDNGYYKNLERRMGLLETDQKMLHDSRTRSVVQEMITEPDEFKHEFAMAMRRLGEVQVLTGDDEGEVRHKCSAVNKY</sequence>
<accession>A0ACD5UYN3</accession>